<dbReference type="GO" id="GO:0010008">
    <property type="term" value="C:endosome membrane"/>
    <property type="evidence" value="ECO:0007669"/>
    <property type="project" value="UniProtKB-SubCell"/>
</dbReference>
<feature type="transmembrane region" description="Helical" evidence="10">
    <location>
        <begin position="66"/>
        <end position="86"/>
    </location>
</feature>
<keyword evidence="4 10" id="KW-0812">Transmembrane</keyword>
<keyword evidence="5 10" id="KW-0732">Signal</keyword>
<dbReference type="OrthoDB" id="1740219at2759"/>
<comment type="caution">
    <text evidence="11">The sequence shown here is derived from an EMBL/GenBank/DDBJ whole genome shotgun (WGS) entry which is preliminary data.</text>
</comment>
<evidence type="ECO:0000256" key="6">
    <source>
        <dbReference type="ARBA" id="ARBA00022753"/>
    </source>
</evidence>
<gene>
    <name evidence="11" type="ORF">PanWU01x14_013560</name>
</gene>
<dbReference type="GO" id="GO:0072657">
    <property type="term" value="P:protein localization to membrane"/>
    <property type="evidence" value="ECO:0007669"/>
    <property type="project" value="TreeGrafter"/>
</dbReference>
<evidence type="ECO:0000313" key="11">
    <source>
        <dbReference type="EMBL" id="PON79240.1"/>
    </source>
</evidence>
<evidence type="ECO:0000256" key="2">
    <source>
        <dbReference type="ARBA" id="ARBA00004653"/>
    </source>
</evidence>
<comment type="caution">
    <text evidence="10">Lacks conserved residue(s) required for the propagation of feature annotation.</text>
</comment>
<keyword evidence="9 10" id="KW-0472">Membrane</keyword>
<evidence type="ECO:0000256" key="1">
    <source>
        <dbReference type="ARBA" id="ARBA00004337"/>
    </source>
</evidence>
<dbReference type="Pfam" id="PF02990">
    <property type="entry name" value="EMP70"/>
    <property type="match status" value="1"/>
</dbReference>
<comment type="subcellular location">
    <subcellularLocation>
        <location evidence="1">Endosome membrane</location>
        <topology evidence="1">Multi-pass membrane protein</topology>
    </subcellularLocation>
    <subcellularLocation>
        <location evidence="2">Golgi apparatus membrane</location>
        <topology evidence="2">Multi-pass membrane protein</topology>
    </subcellularLocation>
</comment>
<proteinExistence type="inferred from homology"/>
<evidence type="ECO:0000256" key="10">
    <source>
        <dbReference type="RuleBase" id="RU363079"/>
    </source>
</evidence>
<accession>A0A2P5E112</accession>
<sequence>MELVLLCMLFSFPLLLLGGIVGKNSKIEFQAPCQNSKAEYQAPFNVTHIPRDIPPLPWYRRALPQMAFTGILPLSAIYFELFYIILSMWGHRIYVNYTVDDPVCLLHSSSCHDRFC</sequence>
<keyword evidence="8" id="KW-0333">Golgi apparatus</keyword>
<dbReference type="InterPro" id="IPR004240">
    <property type="entry name" value="EMP70"/>
</dbReference>
<keyword evidence="6" id="KW-0967">Endosome</keyword>
<protein>
    <recommendedName>
        <fullName evidence="10">Transmembrane 9 superfamily member</fullName>
    </recommendedName>
</protein>
<name>A0A2P5E112_PARAD</name>
<evidence type="ECO:0000256" key="8">
    <source>
        <dbReference type="ARBA" id="ARBA00023034"/>
    </source>
</evidence>
<feature type="signal peptide" evidence="10">
    <location>
        <begin position="1"/>
        <end position="22"/>
    </location>
</feature>
<reference evidence="12" key="1">
    <citation type="submission" date="2016-06" db="EMBL/GenBank/DDBJ databases">
        <title>Parallel loss of symbiosis genes in relatives of nitrogen-fixing non-legume Parasponia.</title>
        <authorList>
            <person name="Van Velzen R."/>
            <person name="Holmer R."/>
            <person name="Bu F."/>
            <person name="Rutten L."/>
            <person name="Van Zeijl A."/>
            <person name="Liu W."/>
            <person name="Santuari L."/>
            <person name="Cao Q."/>
            <person name="Sharma T."/>
            <person name="Shen D."/>
            <person name="Roswanjaya Y."/>
            <person name="Wardhani T."/>
            <person name="Kalhor M.S."/>
            <person name="Jansen J."/>
            <person name="Van den Hoogen J."/>
            <person name="Gungor B."/>
            <person name="Hartog M."/>
            <person name="Hontelez J."/>
            <person name="Verver J."/>
            <person name="Yang W.-C."/>
            <person name="Schijlen E."/>
            <person name="Repin R."/>
            <person name="Schilthuizen M."/>
            <person name="Schranz E."/>
            <person name="Heidstra R."/>
            <person name="Miyata K."/>
            <person name="Fedorova E."/>
            <person name="Kohlen W."/>
            <person name="Bisseling T."/>
            <person name="Smit S."/>
            <person name="Geurts R."/>
        </authorList>
    </citation>
    <scope>NUCLEOTIDE SEQUENCE [LARGE SCALE GENOMIC DNA]</scope>
    <source>
        <strain evidence="12">cv. WU1-14</strain>
    </source>
</reference>
<keyword evidence="12" id="KW-1185">Reference proteome</keyword>
<feature type="chain" id="PRO_5015020963" description="Transmembrane 9 superfamily member" evidence="10">
    <location>
        <begin position="23"/>
        <end position="116"/>
    </location>
</feature>
<dbReference type="PANTHER" id="PTHR10766">
    <property type="entry name" value="TRANSMEMBRANE 9 SUPERFAMILY PROTEIN"/>
    <property type="match status" value="1"/>
</dbReference>
<dbReference type="Proteomes" id="UP000237105">
    <property type="component" value="Unassembled WGS sequence"/>
</dbReference>
<keyword evidence="7 10" id="KW-1133">Transmembrane helix</keyword>
<evidence type="ECO:0000256" key="9">
    <source>
        <dbReference type="ARBA" id="ARBA00023136"/>
    </source>
</evidence>
<evidence type="ECO:0000256" key="3">
    <source>
        <dbReference type="ARBA" id="ARBA00005227"/>
    </source>
</evidence>
<dbReference type="GO" id="GO:0000139">
    <property type="term" value="C:Golgi membrane"/>
    <property type="evidence" value="ECO:0007669"/>
    <property type="project" value="UniProtKB-SubCell"/>
</dbReference>
<dbReference type="AlphaFoldDB" id="A0A2P5E112"/>
<dbReference type="PANTHER" id="PTHR10766:SF169">
    <property type="entry name" value="TRANSMEMBRANE 9 SUPERFAMILY MEMBER"/>
    <property type="match status" value="1"/>
</dbReference>
<evidence type="ECO:0000256" key="4">
    <source>
        <dbReference type="ARBA" id="ARBA00022692"/>
    </source>
</evidence>
<evidence type="ECO:0000256" key="7">
    <source>
        <dbReference type="ARBA" id="ARBA00022989"/>
    </source>
</evidence>
<dbReference type="EMBL" id="JXTB01000005">
    <property type="protein sequence ID" value="PON79240.1"/>
    <property type="molecule type" value="Genomic_DNA"/>
</dbReference>
<evidence type="ECO:0000313" key="12">
    <source>
        <dbReference type="Proteomes" id="UP000237105"/>
    </source>
</evidence>
<evidence type="ECO:0000256" key="5">
    <source>
        <dbReference type="ARBA" id="ARBA00022729"/>
    </source>
</evidence>
<organism evidence="11 12">
    <name type="scientific">Parasponia andersonii</name>
    <name type="common">Sponia andersonii</name>
    <dbReference type="NCBI Taxonomy" id="3476"/>
    <lineage>
        <taxon>Eukaryota</taxon>
        <taxon>Viridiplantae</taxon>
        <taxon>Streptophyta</taxon>
        <taxon>Embryophyta</taxon>
        <taxon>Tracheophyta</taxon>
        <taxon>Spermatophyta</taxon>
        <taxon>Magnoliopsida</taxon>
        <taxon>eudicotyledons</taxon>
        <taxon>Gunneridae</taxon>
        <taxon>Pentapetalae</taxon>
        <taxon>rosids</taxon>
        <taxon>fabids</taxon>
        <taxon>Rosales</taxon>
        <taxon>Cannabaceae</taxon>
        <taxon>Parasponia</taxon>
    </lineage>
</organism>
<comment type="similarity">
    <text evidence="3 10">Belongs to the nonaspanin (TM9SF) (TC 9.A.2) family.</text>
</comment>